<dbReference type="RefSeq" id="WP_341597371.1">
    <property type="nucleotide sequence ID" value="NZ_JBAKAZ010000020.1"/>
</dbReference>
<evidence type="ECO:0000313" key="1">
    <source>
        <dbReference type="EMBL" id="MEL0629361.1"/>
    </source>
</evidence>
<dbReference type="Proteomes" id="UP001369082">
    <property type="component" value="Unassembled WGS sequence"/>
</dbReference>
<reference evidence="1 2" key="1">
    <citation type="submission" date="2024-02" db="EMBL/GenBank/DDBJ databases">
        <title>Bacteria isolated from the canopy kelp, Nereocystis luetkeana.</title>
        <authorList>
            <person name="Pfister C.A."/>
            <person name="Younker I.T."/>
            <person name="Light S.H."/>
        </authorList>
    </citation>
    <scope>NUCLEOTIDE SEQUENCE [LARGE SCALE GENOMIC DNA]</scope>
    <source>
        <strain evidence="1 2">TI.1.05</strain>
    </source>
</reference>
<gene>
    <name evidence="1" type="ORF">V6256_07045</name>
</gene>
<proteinExistence type="predicted"/>
<name>A0ABU9GPZ2_9GAMM</name>
<accession>A0ABU9GPZ2</accession>
<dbReference type="InterPro" id="IPR007338">
    <property type="entry name" value="DUF416"/>
</dbReference>
<dbReference type="EMBL" id="JBAKAZ010000020">
    <property type="protein sequence ID" value="MEL0629361.1"/>
    <property type="molecule type" value="Genomic_DNA"/>
</dbReference>
<organism evidence="1 2">
    <name type="scientific">Psychromonas aquatilis</name>
    <dbReference type="NCBI Taxonomy" id="2005072"/>
    <lineage>
        <taxon>Bacteria</taxon>
        <taxon>Pseudomonadati</taxon>
        <taxon>Pseudomonadota</taxon>
        <taxon>Gammaproteobacteria</taxon>
        <taxon>Alteromonadales</taxon>
        <taxon>Psychromonadaceae</taxon>
        <taxon>Psychromonas</taxon>
    </lineage>
</organism>
<protein>
    <submittedName>
        <fullName evidence="1">YjaG family protein</fullName>
    </submittedName>
</protein>
<dbReference type="Gene3D" id="1.20.1590.10">
    <property type="entry name" value="YP_001051499.1 domain like"/>
    <property type="match status" value="1"/>
</dbReference>
<comment type="caution">
    <text evidence="1">The sequence shown here is derived from an EMBL/GenBank/DDBJ whole genome shotgun (WGS) entry which is preliminary data.</text>
</comment>
<dbReference type="InterPro" id="IPR023381">
    <property type="entry name" value="YP001051499.1-like_dom_sf"/>
</dbReference>
<sequence length="192" mass="21762">MLSLPINNQLTNLQAWQQSVFCMALAEQNIAHFKMFSQAIESDNDVIADNILQLFWEKLTVKGAKVNFTIQEENFNAIVPESKDHDFFGVYPAIDYCVITQCVFNSFTTKSPEEALNASQTVFATIASFIELQTDQEIDEAELLIEPLFIEQLEVQKTILKMLDNERSPTLIKSIRDYIRGLNETSIGIATS</sequence>
<keyword evidence="2" id="KW-1185">Reference proteome</keyword>
<evidence type="ECO:0000313" key="2">
    <source>
        <dbReference type="Proteomes" id="UP001369082"/>
    </source>
</evidence>
<dbReference type="Pfam" id="PF04222">
    <property type="entry name" value="DUF416"/>
    <property type="match status" value="1"/>
</dbReference>